<dbReference type="PANTHER" id="PTHR21064:SF6">
    <property type="entry name" value="AMINOGLYCOSIDE PHOSPHOTRANSFERASE DOMAIN-CONTAINING PROTEIN"/>
    <property type="match status" value="1"/>
</dbReference>
<dbReference type="OrthoDB" id="241498at2"/>
<keyword evidence="3" id="KW-0808">Transferase</keyword>
<name>A0A286G8U4_9PROT</name>
<dbReference type="GO" id="GO:0004413">
    <property type="term" value="F:homoserine kinase activity"/>
    <property type="evidence" value="ECO:0007669"/>
    <property type="project" value="TreeGrafter"/>
</dbReference>
<reference evidence="3 4" key="1">
    <citation type="submission" date="2017-09" db="EMBL/GenBank/DDBJ databases">
        <authorList>
            <person name="Ehlers B."/>
            <person name="Leendertz F.H."/>
        </authorList>
    </citation>
    <scope>NUCLEOTIDE SEQUENCE [LARGE SCALE GENOMIC DNA]</scope>
    <source>
        <strain evidence="3 4">USBA 140</strain>
    </source>
</reference>
<evidence type="ECO:0000313" key="4">
    <source>
        <dbReference type="Proteomes" id="UP000219621"/>
    </source>
</evidence>
<dbReference type="RefSeq" id="WP_097277932.1">
    <property type="nucleotide sequence ID" value="NZ_OCNJ01000002.1"/>
</dbReference>
<keyword evidence="3" id="KW-0418">Kinase</keyword>
<dbReference type="Proteomes" id="UP000219621">
    <property type="component" value="Unassembled WGS sequence"/>
</dbReference>
<sequence>MTVLYDDAMVDLLTDGARAVAGHWGLPADAPVRLLTVSENATFRADPADGAPVILRVHRPGYHTRAEIESELAWIGALRAAGVVDTPEPLRGADGGHLASFVLAGEERLVAAFTFMPGAEPAPTDDLRDGFHKLGGISARLHHHTRSWPAPKGFVRKTWDFDTTVGPRPHWGDWRAALGLTASGAALLERTCDVLHRRLAAYGTAGDRFGLIHADLRLANLLIDGDRLGVIDFDDCGFGWFGYDFAAAVSFFEHDPVVPRLQEAWVAGYREVAPLTAEDEAMLPTFVMLRRLLLTAWIASHSETPTAAAAGGAAYTDGTLVLADRFLSAA</sequence>
<feature type="domain" description="Aminoglycoside phosphotransferase" evidence="2">
    <location>
        <begin position="39"/>
        <end position="275"/>
    </location>
</feature>
<evidence type="ECO:0000259" key="2">
    <source>
        <dbReference type="Pfam" id="PF01636"/>
    </source>
</evidence>
<evidence type="ECO:0000256" key="1">
    <source>
        <dbReference type="ARBA" id="ARBA00038240"/>
    </source>
</evidence>
<dbReference type="GO" id="GO:0009088">
    <property type="term" value="P:threonine biosynthetic process"/>
    <property type="evidence" value="ECO:0007669"/>
    <property type="project" value="TreeGrafter"/>
</dbReference>
<evidence type="ECO:0000313" key="3">
    <source>
        <dbReference type="EMBL" id="SOD91892.1"/>
    </source>
</evidence>
<dbReference type="EMBL" id="OCNJ01000002">
    <property type="protein sequence ID" value="SOD91892.1"/>
    <property type="molecule type" value="Genomic_DNA"/>
</dbReference>
<keyword evidence="4" id="KW-1185">Reference proteome</keyword>
<organism evidence="3 4">
    <name type="scientific">Caenispirillum bisanense</name>
    <dbReference type="NCBI Taxonomy" id="414052"/>
    <lineage>
        <taxon>Bacteria</taxon>
        <taxon>Pseudomonadati</taxon>
        <taxon>Pseudomonadota</taxon>
        <taxon>Alphaproteobacteria</taxon>
        <taxon>Rhodospirillales</taxon>
        <taxon>Novispirillaceae</taxon>
        <taxon>Caenispirillum</taxon>
    </lineage>
</organism>
<comment type="similarity">
    <text evidence="1">Belongs to the pseudomonas-type ThrB family.</text>
</comment>
<dbReference type="SUPFAM" id="SSF56112">
    <property type="entry name" value="Protein kinase-like (PK-like)"/>
    <property type="match status" value="1"/>
</dbReference>
<dbReference type="InterPro" id="IPR011009">
    <property type="entry name" value="Kinase-like_dom_sf"/>
</dbReference>
<accession>A0A286G8U4</accession>
<dbReference type="PANTHER" id="PTHR21064">
    <property type="entry name" value="AMINOGLYCOSIDE PHOSPHOTRANSFERASE DOMAIN-CONTAINING PROTEIN-RELATED"/>
    <property type="match status" value="1"/>
</dbReference>
<proteinExistence type="inferred from homology"/>
<dbReference type="InterPro" id="IPR002575">
    <property type="entry name" value="Aminoglycoside_PTrfase"/>
</dbReference>
<dbReference type="AlphaFoldDB" id="A0A286G8U4"/>
<dbReference type="InterPro" id="IPR050249">
    <property type="entry name" value="Pseudomonas-type_ThrB"/>
</dbReference>
<protein>
    <submittedName>
        <fullName evidence="3">Ser/Thr protein kinase RdoA involved in Cpx stress response, MazF antagonist</fullName>
    </submittedName>
</protein>
<gene>
    <name evidence="3" type="ORF">SAMN05421508_102161</name>
</gene>
<dbReference type="Gene3D" id="3.90.1200.10">
    <property type="match status" value="1"/>
</dbReference>
<dbReference type="Pfam" id="PF01636">
    <property type="entry name" value="APH"/>
    <property type="match status" value="1"/>
</dbReference>